<comment type="caution">
    <text evidence="7">The sequence shown here is derived from an EMBL/GenBank/DDBJ whole genome shotgun (WGS) entry which is preliminary data.</text>
</comment>
<evidence type="ECO:0000256" key="3">
    <source>
        <dbReference type="ARBA" id="ARBA00023015"/>
    </source>
</evidence>
<dbReference type="Pfam" id="PF22381">
    <property type="entry name" value="Staph_reg_Sar_Rot"/>
    <property type="match status" value="1"/>
</dbReference>
<dbReference type="InterPro" id="IPR000835">
    <property type="entry name" value="HTH_MarR-typ"/>
</dbReference>
<evidence type="ECO:0000256" key="4">
    <source>
        <dbReference type="ARBA" id="ARBA00023125"/>
    </source>
</evidence>
<dbReference type="InterPro" id="IPR055166">
    <property type="entry name" value="Transc_reg_Sar_Rot_HTH"/>
</dbReference>
<keyword evidence="4 7" id="KW-0238">DNA-binding</keyword>
<evidence type="ECO:0000256" key="2">
    <source>
        <dbReference type="ARBA" id="ARBA00022490"/>
    </source>
</evidence>
<evidence type="ECO:0000256" key="1">
    <source>
        <dbReference type="ARBA" id="ARBA00004496"/>
    </source>
</evidence>
<dbReference type="SUPFAM" id="SSF46785">
    <property type="entry name" value="Winged helix' DNA-binding domain"/>
    <property type="match status" value="1"/>
</dbReference>
<keyword evidence="3" id="KW-0805">Transcription regulation</keyword>
<proteinExistence type="predicted"/>
<dbReference type="GO" id="GO:0005737">
    <property type="term" value="C:cytoplasm"/>
    <property type="evidence" value="ECO:0007669"/>
    <property type="project" value="UniProtKB-SubCell"/>
</dbReference>
<organism evidence="7 8">
    <name type="scientific">Arcicella rosea</name>
    <dbReference type="NCBI Taxonomy" id="502909"/>
    <lineage>
        <taxon>Bacteria</taxon>
        <taxon>Pseudomonadati</taxon>
        <taxon>Bacteroidota</taxon>
        <taxon>Cytophagia</taxon>
        <taxon>Cytophagales</taxon>
        <taxon>Flectobacillaceae</taxon>
        <taxon>Arcicella</taxon>
    </lineage>
</organism>
<keyword evidence="8" id="KW-1185">Reference proteome</keyword>
<dbReference type="InterPro" id="IPR036390">
    <property type="entry name" value="WH_DNA-bd_sf"/>
</dbReference>
<dbReference type="PROSITE" id="PS50995">
    <property type="entry name" value="HTH_MARR_2"/>
    <property type="match status" value="1"/>
</dbReference>
<accession>A0A841EYG9</accession>
<keyword evidence="5" id="KW-0804">Transcription</keyword>
<protein>
    <submittedName>
        <fullName evidence="7">DNA-binding MarR family transcriptional regulator</fullName>
    </submittedName>
</protein>
<dbReference type="PRINTS" id="PR00598">
    <property type="entry name" value="HTHMARR"/>
</dbReference>
<evidence type="ECO:0000313" key="8">
    <source>
        <dbReference type="Proteomes" id="UP000524404"/>
    </source>
</evidence>
<sequence length="144" mass="16778">MDILKLENQLCFPVYALSRHITSLYRPHLEKIGLTYPQYLVMMVLWEHQQVTVKELGQQLWLDSGTLTPLLKRMAENGLLTRKRSEKDERVVNIIITEKGENLKQEASDIPSKLIKELATDEEQFFLLQKQINQILSLKSSQNI</sequence>
<gene>
    <name evidence="7" type="ORF">HNP25_004342</name>
</gene>
<dbReference type="SMART" id="SM00347">
    <property type="entry name" value="HTH_MARR"/>
    <property type="match status" value="1"/>
</dbReference>
<feature type="domain" description="HTH marR-type" evidence="6">
    <location>
        <begin position="7"/>
        <end position="137"/>
    </location>
</feature>
<reference evidence="7 8" key="1">
    <citation type="submission" date="2020-08" db="EMBL/GenBank/DDBJ databases">
        <title>Functional genomics of gut bacteria from endangered species of beetles.</title>
        <authorList>
            <person name="Carlos-Shanley C."/>
        </authorList>
    </citation>
    <scope>NUCLEOTIDE SEQUENCE [LARGE SCALE GENOMIC DNA]</scope>
    <source>
        <strain evidence="7 8">S00070</strain>
    </source>
</reference>
<dbReference type="AlphaFoldDB" id="A0A841EYG9"/>
<name>A0A841EYG9_9BACT</name>
<dbReference type="PANTHER" id="PTHR33164">
    <property type="entry name" value="TRANSCRIPTIONAL REGULATOR, MARR FAMILY"/>
    <property type="match status" value="1"/>
</dbReference>
<dbReference type="GO" id="GO:0003677">
    <property type="term" value="F:DNA binding"/>
    <property type="evidence" value="ECO:0007669"/>
    <property type="project" value="UniProtKB-KW"/>
</dbReference>
<dbReference type="RefSeq" id="WP_184137693.1">
    <property type="nucleotide sequence ID" value="NZ_JACHKT010000055.1"/>
</dbReference>
<dbReference type="Proteomes" id="UP000524404">
    <property type="component" value="Unassembled WGS sequence"/>
</dbReference>
<dbReference type="GO" id="GO:0006950">
    <property type="term" value="P:response to stress"/>
    <property type="evidence" value="ECO:0007669"/>
    <property type="project" value="TreeGrafter"/>
</dbReference>
<dbReference type="InterPro" id="IPR039422">
    <property type="entry name" value="MarR/SlyA-like"/>
</dbReference>
<evidence type="ECO:0000259" key="6">
    <source>
        <dbReference type="PROSITE" id="PS50995"/>
    </source>
</evidence>
<dbReference type="EMBL" id="JACHKT010000055">
    <property type="protein sequence ID" value="MBB6005668.1"/>
    <property type="molecule type" value="Genomic_DNA"/>
</dbReference>
<dbReference type="GO" id="GO:0003700">
    <property type="term" value="F:DNA-binding transcription factor activity"/>
    <property type="evidence" value="ECO:0007669"/>
    <property type="project" value="InterPro"/>
</dbReference>
<evidence type="ECO:0000313" key="7">
    <source>
        <dbReference type="EMBL" id="MBB6005668.1"/>
    </source>
</evidence>
<dbReference type="Gene3D" id="1.10.10.10">
    <property type="entry name" value="Winged helix-like DNA-binding domain superfamily/Winged helix DNA-binding domain"/>
    <property type="match status" value="1"/>
</dbReference>
<evidence type="ECO:0000256" key="5">
    <source>
        <dbReference type="ARBA" id="ARBA00023163"/>
    </source>
</evidence>
<dbReference type="InterPro" id="IPR036388">
    <property type="entry name" value="WH-like_DNA-bd_sf"/>
</dbReference>
<keyword evidence="2" id="KW-0963">Cytoplasm</keyword>
<dbReference type="FunFam" id="1.10.10.10:FF:000163">
    <property type="entry name" value="MarR family transcriptional regulator"/>
    <property type="match status" value="1"/>
</dbReference>
<comment type="subcellular location">
    <subcellularLocation>
        <location evidence="1">Cytoplasm</location>
    </subcellularLocation>
</comment>
<dbReference type="PANTHER" id="PTHR33164:SF5">
    <property type="entry name" value="ORGANIC HYDROPEROXIDE RESISTANCE TRANSCRIPTIONAL REGULATOR"/>
    <property type="match status" value="1"/>
</dbReference>